<accession>A0AAW4U6L1</accession>
<proteinExistence type="predicted"/>
<dbReference type="Proteomes" id="UP001198190">
    <property type="component" value="Unassembled WGS sequence"/>
</dbReference>
<sequence length="443" mass="52451">MYPQDDKEFYKNVTALKNMDYGNLYSGINPKYEFQTAYSVLYLQEIIHDEDSSILKHFYNDGYTDEKIDVLMDKANRIDDWITENYLQTLYDIQRNQYPCLLDTDNSPTMLKLDVLFNAEKLLYTLLKLKTKQLDDITQADKFFAIDSHFFTTYLNEENLSCRLDDKLKLIFIDDLINASNKLYGNLKEQLHTDIAIEKFITNNEKNMLKTCKIILDKYSRNTSLETNNIDFSKETQLKSIESLNDKQNYVENKLNFTKDYQNLLQDSILQNVNPITKEIYMALKLNSKIEYSKYVATNFFNSYKQHMFIPLTYKIYEKLKQKYFNIRNSNRLDIYELINKDLTKNKVDFLKVIDTCVKNIDENINKMENLDEYLKPVLEKSTTIEEYIKQSADKYSDRKITNDILKQSSKFEELKGKTINLQKKIISSAIKKVKSLNNYLGR</sequence>
<dbReference type="EMBL" id="JAJCGD010000023">
    <property type="protein sequence ID" value="MCB6828731.1"/>
    <property type="molecule type" value="Genomic_DNA"/>
</dbReference>
<name>A0AAW4U6L1_9FIRM</name>
<protein>
    <submittedName>
        <fullName evidence="1">Uncharacterized protein</fullName>
    </submittedName>
</protein>
<dbReference type="AlphaFoldDB" id="A0AAW4U6L1"/>
<comment type="caution">
    <text evidence="1">The sequence shown here is derived from an EMBL/GenBank/DDBJ whole genome shotgun (WGS) entry which is preliminary data.</text>
</comment>
<evidence type="ECO:0000313" key="2">
    <source>
        <dbReference type="Proteomes" id="UP001198190"/>
    </source>
</evidence>
<dbReference type="RefSeq" id="WP_227153069.1">
    <property type="nucleotide sequence ID" value="NZ_JAJCGD010000023.1"/>
</dbReference>
<evidence type="ECO:0000313" key="1">
    <source>
        <dbReference type="EMBL" id="MCB6828731.1"/>
    </source>
</evidence>
<gene>
    <name evidence="1" type="ORF">LIY65_08480</name>
</gene>
<reference evidence="1" key="1">
    <citation type="submission" date="2021-10" db="EMBL/GenBank/DDBJ databases">
        <title>Collection of gut derived symbiotic bacterial strains cultured from healthy donors.</title>
        <authorList>
            <person name="Lin H."/>
            <person name="Littmann E."/>
            <person name="Claire K."/>
            <person name="Pamer E."/>
        </authorList>
    </citation>
    <scope>NUCLEOTIDE SEQUENCE</scope>
    <source>
        <strain evidence="1">MSK.7.16</strain>
    </source>
</reference>
<organism evidence="1 2">
    <name type="scientific">Megamonas funiformis</name>
    <dbReference type="NCBI Taxonomy" id="437897"/>
    <lineage>
        <taxon>Bacteria</taxon>
        <taxon>Bacillati</taxon>
        <taxon>Bacillota</taxon>
        <taxon>Negativicutes</taxon>
        <taxon>Selenomonadales</taxon>
        <taxon>Selenomonadaceae</taxon>
        <taxon>Megamonas</taxon>
    </lineage>
</organism>